<dbReference type="CDD" id="cd01164">
    <property type="entry name" value="FruK_PfkB_like"/>
    <property type="match status" value="1"/>
</dbReference>
<evidence type="ECO:0000256" key="6">
    <source>
        <dbReference type="PIRNR" id="PIRNR000535"/>
    </source>
</evidence>
<sequence>MSDIITITLNPALDISTHVAQVLPERKLRCEQPVYEPGGGGINVSRALKKLGGDSCAWLLAGGPSGDRLCSLLEEEGISVKPHLIQNWTRENLMVVEDSSGNQYRFGMPGPEVNEAEWRQCLEELERLPNEKLPKYVVASGSLPPGVPDDFYAQLADLAWQRHFRLVVDTSGTALTKAAGKGVYLLKPNLGELAALAGKENISVLEQEEIARQVLAEGKCQVLVVSLGPRGAMLATPESIKYAVPPTVPQKSTVGAGDSMVAGMVLYLQQGRSMEEMLRYGVAAGTAATMAPGTGLCRKDDTDRIYQWLQAQQQV</sequence>
<dbReference type="PIRSF" id="PIRSF000535">
    <property type="entry name" value="1PFK/6PFK/LacC"/>
    <property type="match status" value="1"/>
</dbReference>
<dbReference type="InterPro" id="IPR002173">
    <property type="entry name" value="Carboh/pur_kinase_PfkB_CS"/>
</dbReference>
<dbReference type="STRING" id="1436961.SAMN05421739_11414"/>
<evidence type="ECO:0000313" key="8">
    <source>
        <dbReference type="EMBL" id="SFH37298.1"/>
    </source>
</evidence>
<reference evidence="9" key="1">
    <citation type="submission" date="2016-10" db="EMBL/GenBank/DDBJ databases">
        <authorList>
            <person name="Varghese N."/>
            <person name="Submissions S."/>
        </authorList>
    </citation>
    <scope>NUCLEOTIDE SEQUENCE [LARGE SCALE GENOMIC DNA]</scope>
    <source>
        <strain evidence="9">LP51</strain>
    </source>
</reference>
<dbReference type="PROSITE" id="PS00583">
    <property type="entry name" value="PFKB_KINASES_1"/>
    <property type="match status" value="1"/>
</dbReference>
<dbReference type="PANTHER" id="PTHR46566">
    <property type="entry name" value="1-PHOSPHOFRUCTOKINASE-RELATED"/>
    <property type="match status" value="1"/>
</dbReference>
<dbReference type="Pfam" id="PF00294">
    <property type="entry name" value="PfkB"/>
    <property type="match status" value="1"/>
</dbReference>
<evidence type="ECO:0000256" key="3">
    <source>
        <dbReference type="ARBA" id="ARBA00022741"/>
    </source>
</evidence>
<dbReference type="Proteomes" id="UP000198724">
    <property type="component" value="Unassembled WGS sequence"/>
</dbReference>
<dbReference type="Gene3D" id="3.40.1190.20">
    <property type="match status" value="1"/>
</dbReference>
<evidence type="ECO:0000256" key="2">
    <source>
        <dbReference type="ARBA" id="ARBA00022679"/>
    </source>
</evidence>
<dbReference type="GO" id="GO:0005524">
    <property type="term" value="F:ATP binding"/>
    <property type="evidence" value="ECO:0007669"/>
    <property type="project" value="UniProtKB-KW"/>
</dbReference>
<evidence type="ECO:0000313" key="9">
    <source>
        <dbReference type="Proteomes" id="UP000198724"/>
    </source>
</evidence>
<evidence type="ECO:0000256" key="5">
    <source>
        <dbReference type="ARBA" id="ARBA00022840"/>
    </source>
</evidence>
<protein>
    <submittedName>
        <fullName evidence="8">6-phosphofructokinase 2</fullName>
    </submittedName>
</protein>
<keyword evidence="9" id="KW-1185">Reference proteome</keyword>
<evidence type="ECO:0000256" key="4">
    <source>
        <dbReference type="ARBA" id="ARBA00022777"/>
    </source>
</evidence>
<dbReference type="PANTHER" id="PTHR46566:SF2">
    <property type="entry name" value="ATP-DEPENDENT 6-PHOSPHOFRUCTOKINASE ISOZYME 2"/>
    <property type="match status" value="1"/>
</dbReference>
<dbReference type="GO" id="GO:0005829">
    <property type="term" value="C:cytosol"/>
    <property type="evidence" value="ECO:0007669"/>
    <property type="project" value="TreeGrafter"/>
</dbReference>
<dbReference type="OrthoDB" id="9801219at2"/>
<name>A0A1I2ZHK0_9BACT</name>
<comment type="similarity">
    <text evidence="1">Belongs to the carbohydrate kinase PfkB family.</text>
</comment>
<dbReference type="FunFam" id="3.40.1190.20:FF:000001">
    <property type="entry name" value="Phosphofructokinase"/>
    <property type="match status" value="1"/>
</dbReference>
<accession>A0A1I2ZHK0</accession>
<dbReference type="RefSeq" id="WP_092105562.1">
    <property type="nucleotide sequence ID" value="NZ_FOOT01000014.1"/>
</dbReference>
<keyword evidence="2 6" id="KW-0808">Transferase</keyword>
<dbReference type="InterPro" id="IPR011611">
    <property type="entry name" value="PfkB_dom"/>
</dbReference>
<proteinExistence type="inferred from homology"/>
<evidence type="ECO:0000259" key="7">
    <source>
        <dbReference type="Pfam" id="PF00294"/>
    </source>
</evidence>
<dbReference type="NCBIfam" id="TIGR03168">
    <property type="entry name" value="1-PFK"/>
    <property type="match status" value="1"/>
</dbReference>
<organism evidence="8 9">
    <name type="scientific">Pontibacter chinhatensis</name>
    <dbReference type="NCBI Taxonomy" id="1436961"/>
    <lineage>
        <taxon>Bacteria</taxon>
        <taxon>Pseudomonadati</taxon>
        <taxon>Bacteroidota</taxon>
        <taxon>Cytophagia</taxon>
        <taxon>Cytophagales</taxon>
        <taxon>Hymenobacteraceae</taxon>
        <taxon>Pontibacter</taxon>
    </lineage>
</organism>
<dbReference type="InterPro" id="IPR017583">
    <property type="entry name" value="Tagatose/fructose_Pkinase"/>
</dbReference>
<dbReference type="SUPFAM" id="SSF53613">
    <property type="entry name" value="Ribokinase-like"/>
    <property type="match status" value="1"/>
</dbReference>
<keyword evidence="4 8" id="KW-0418">Kinase</keyword>
<dbReference type="InterPro" id="IPR029056">
    <property type="entry name" value="Ribokinase-like"/>
</dbReference>
<dbReference type="GO" id="GO:0003872">
    <property type="term" value="F:6-phosphofructokinase activity"/>
    <property type="evidence" value="ECO:0007669"/>
    <property type="project" value="TreeGrafter"/>
</dbReference>
<evidence type="ECO:0000256" key="1">
    <source>
        <dbReference type="ARBA" id="ARBA00010688"/>
    </source>
</evidence>
<gene>
    <name evidence="8" type="ORF">SAMN05421739_11414</name>
</gene>
<keyword evidence="3" id="KW-0547">Nucleotide-binding</keyword>
<dbReference type="AlphaFoldDB" id="A0A1I2ZHK0"/>
<dbReference type="EMBL" id="FOOT01000014">
    <property type="protein sequence ID" value="SFH37298.1"/>
    <property type="molecule type" value="Genomic_DNA"/>
</dbReference>
<dbReference type="PROSITE" id="PS00584">
    <property type="entry name" value="PFKB_KINASES_2"/>
    <property type="match status" value="1"/>
</dbReference>
<keyword evidence="5" id="KW-0067">ATP-binding</keyword>
<feature type="domain" description="Carbohydrate kinase PfkB" evidence="7">
    <location>
        <begin position="23"/>
        <end position="297"/>
    </location>
</feature>